<dbReference type="Gene3D" id="3.40.50.2300">
    <property type="match status" value="1"/>
</dbReference>
<evidence type="ECO:0000256" key="5">
    <source>
        <dbReference type="ARBA" id="ARBA00022777"/>
    </source>
</evidence>
<dbReference type="FunFam" id="1.10.287.130:FF:000023">
    <property type="entry name" value="Sensor histidine kinase/response regulator, putative"/>
    <property type="match status" value="1"/>
</dbReference>
<dbReference type="SMART" id="SM00387">
    <property type="entry name" value="HATPase_c"/>
    <property type="match status" value="1"/>
</dbReference>
<feature type="region of interest" description="Disordered" evidence="7">
    <location>
        <begin position="954"/>
        <end position="973"/>
    </location>
</feature>
<keyword evidence="5 10" id="KW-0418">Kinase</keyword>
<keyword evidence="11" id="KW-1185">Reference proteome</keyword>
<feature type="region of interest" description="Disordered" evidence="7">
    <location>
        <begin position="402"/>
        <end position="424"/>
    </location>
</feature>
<dbReference type="SUPFAM" id="SSF52172">
    <property type="entry name" value="CheY-like"/>
    <property type="match status" value="1"/>
</dbReference>
<feature type="modified residue" description="4-aspartylphosphate" evidence="6">
    <location>
        <position position="1100"/>
    </location>
</feature>
<feature type="domain" description="Histidine kinase" evidence="8">
    <location>
        <begin position="606"/>
        <end position="797"/>
    </location>
</feature>
<dbReference type="GO" id="GO:0005886">
    <property type="term" value="C:plasma membrane"/>
    <property type="evidence" value="ECO:0007669"/>
    <property type="project" value="TreeGrafter"/>
</dbReference>
<dbReference type="SUPFAM" id="SSF55781">
    <property type="entry name" value="GAF domain-like"/>
    <property type="match status" value="1"/>
</dbReference>
<proteinExistence type="predicted"/>
<dbReference type="FunFam" id="3.30.450.40:FF:000083">
    <property type="entry name" value="Sensor histidine kinase/response regulator, putative (AFU_orthologue AFUA_4G00660)"/>
    <property type="match status" value="1"/>
</dbReference>
<feature type="compositionally biased region" description="Polar residues" evidence="7">
    <location>
        <begin position="959"/>
        <end position="973"/>
    </location>
</feature>
<dbReference type="InterPro" id="IPR036097">
    <property type="entry name" value="HisK_dim/P_sf"/>
</dbReference>
<dbReference type="PRINTS" id="PR00344">
    <property type="entry name" value="BCTRLSENSOR"/>
</dbReference>
<gene>
    <name evidence="10" type="ORF">D0Z07_5335</name>
</gene>
<evidence type="ECO:0000313" key="11">
    <source>
        <dbReference type="Proteomes" id="UP000785200"/>
    </source>
</evidence>
<dbReference type="SUPFAM" id="SSF47384">
    <property type="entry name" value="Homodimeric domain of signal transducing histidine kinase"/>
    <property type="match status" value="1"/>
</dbReference>
<dbReference type="InterPro" id="IPR005467">
    <property type="entry name" value="His_kinase_dom"/>
</dbReference>
<dbReference type="Gene3D" id="3.30.565.10">
    <property type="entry name" value="Histidine kinase-like ATPase, C-terminal domain"/>
    <property type="match status" value="1"/>
</dbReference>
<evidence type="ECO:0000256" key="1">
    <source>
        <dbReference type="ARBA" id="ARBA00000085"/>
    </source>
</evidence>
<protein>
    <recommendedName>
        <fullName evidence="2">histidine kinase</fullName>
        <ecNumber evidence="2">2.7.13.3</ecNumber>
    </recommendedName>
</protein>
<dbReference type="PROSITE" id="PS50109">
    <property type="entry name" value="HIS_KIN"/>
    <property type="match status" value="1"/>
</dbReference>
<organism evidence="10 11">
    <name type="scientific">Hyphodiscus hymeniophilus</name>
    <dbReference type="NCBI Taxonomy" id="353542"/>
    <lineage>
        <taxon>Eukaryota</taxon>
        <taxon>Fungi</taxon>
        <taxon>Dikarya</taxon>
        <taxon>Ascomycota</taxon>
        <taxon>Pezizomycotina</taxon>
        <taxon>Leotiomycetes</taxon>
        <taxon>Helotiales</taxon>
        <taxon>Hyphodiscaceae</taxon>
        <taxon>Hyphodiscus</taxon>
    </lineage>
</organism>
<dbReference type="Gene3D" id="1.10.287.130">
    <property type="match status" value="1"/>
</dbReference>
<dbReference type="SUPFAM" id="SSF55874">
    <property type="entry name" value="ATPase domain of HSP90 chaperone/DNA topoisomerase II/histidine kinase"/>
    <property type="match status" value="1"/>
</dbReference>
<accession>A0A9P6VI96</accession>
<feature type="region of interest" description="Disordered" evidence="7">
    <location>
        <begin position="268"/>
        <end position="349"/>
    </location>
</feature>
<comment type="catalytic activity">
    <reaction evidence="1">
        <text>ATP + protein L-histidine = ADP + protein N-phospho-L-histidine.</text>
        <dbReference type="EC" id="2.7.13.3"/>
    </reaction>
</comment>
<name>A0A9P6VI96_9HELO</name>
<dbReference type="CDD" id="cd17546">
    <property type="entry name" value="REC_hyHK_CKI1_RcsC-like"/>
    <property type="match status" value="1"/>
</dbReference>
<dbReference type="PROSITE" id="PS50110">
    <property type="entry name" value="RESPONSE_REGULATORY"/>
    <property type="match status" value="1"/>
</dbReference>
<dbReference type="Proteomes" id="UP000785200">
    <property type="component" value="Unassembled WGS sequence"/>
</dbReference>
<dbReference type="InterPro" id="IPR003661">
    <property type="entry name" value="HisK_dim/P_dom"/>
</dbReference>
<evidence type="ECO:0000259" key="8">
    <source>
        <dbReference type="PROSITE" id="PS50109"/>
    </source>
</evidence>
<reference evidence="10" key="1">
    <citation type="submission" date="2019-07" db="EMBL/GenBank/DDBJ databases">
        <title>Hyphodiscus hymeniophilus genome sequencing and assembly.</title>
        <authorList>
            <person name="Kramer G."/>
            <person name="Nodwell J."/>
        </authorList>
    </citation>
    <scope>NUCLEOTIDE SEQUENCE</scope>
    <source>
        <strain evidence="10">ATCC 34498</strain>
    </source>
</reference>
<dbReference type="PANTHER" id="PTHR43047">
    <property type="entry name" value="TWO-COMPONENT HISTIDINE PROTEIN KINASE"/>
    <property type="match status" value="1"/>
</dbReference>
<dbReference type="SMART" id="SM00388">
    <property type="entry name" value="HisKA"/>
    <property type="match status" value="1"/>
</dbReference>
<dbReference type="InterPro" id="IPR001789">
    <property type="entry name" value="Sig_transdc_resp-reg_receiver"/>
</dbReference>
<dbReference type="Pfam" id="PF02518">
    <property type="entry name" value="HATPase_c"/>
    <property type="match status" value="1"/>
</dbReference>
<evidence type="ECO:0000256" key="6">
    <source>
        <dbReference type="PROSITE-ProRule" id="PRU00169"/>
    </source>
</evidence>
<dbReference type="EMBL" id="VNKQ01000010">
    <property type="protein sequence ID" value="KAG0648199.1"/>
    <property type="molecule type" value="Genomic_DNA"/>
</dbReference>
<comment type="caution">
    <text evidence="10">The sequence shown here is derived from an EMBL/GenBank/DDBJ whole genome shotgun (WGS) entry which is preliminary data.</text>
</comment>
<dbReference type="CDD" id="cd00082">
    <property type="entry name" value="HisKA"/>
    <property type="match status" value="1"/>
</dbReference>
<evidence type="ECO:0000256" key="2">
    <source>
        <dbReference type="ARBA" id="ARBA00012438"/>
    </source>
</evidence>
<dbReference type="EC" id="2.7.13.3" evidence="2"/>
<feature type="compositionally biased region" description="Polar residues" evidence="7">
    <location>
        <begin position="282"/>
        <end position="323"/>
    </location>
</feature>
<dbReference type="InterPro" id="IPR036890">
    <property type="entry name" value="HATPase_C_sf"/>
</dbReference>
<dbReference type="InterPro" id="IPR011006">
    <property type="entry name" value="CheY-like_superfamily"/>
</dbReference>
<feature type="region of interest" description="Disordered" evidence="7">
    <location>
        <begin position="983"/>
        <end position="1007"/>
    </location>
</feature>
<evidence type="ECO:0000256" key="3">
    <source>
        <dbReference type="ARBA" id="ARBA00022553"/>
    </source>
</evidence>
<evidence type="ECO:0000313" key="10">
    <source>
        <dbReference type="EMBL" id="KAG0648199.1"/>
    </source>
</evidence>
<dbReference type="AlphaFoldDB" id="A0A9P6VI96"/>
<keyword evidence="3 6" id="KW-0597">Phosphoprotein</keyword>
<dbReference type="OrthoDB" id="303614at2759"/>
<dbReference type="GO" id="GO:0000155">
    <property type="term" value="F:phosphorelay sensor kinase activity"/>
    <property type="evidence" value="ECO:0007669"/>
    <property type="project" value="InterPro"/>
</dbReference>
<dbReference type="PANTHER" id="PTHR43047:SF72">
    <property type="entry name" value="OSMOSENSING HISTIDINE PROTEIN KINASE SLN1"/>
    <property type="match status" value="1"/>
</dbReference>
<sequence>MPTAVEQQLSVERTRVRDLLRPQPALRHDSVVESCDAPRTLSDSPLPSITLAAEASDQVPDDPQLLSHDPTLTAFAQLGAFRLDCRRSFISLMDHDNQFILAEATRSVSLSDQKVCDDGDEVYLGARVLDMVWGVCPNTIQVFTAKDGHLNVDTDMVVANQDCYVMNDLSAIAAYKNRPYVAGWPHMRFYAEVPIRSPTGHVIGTFCVVDDKPRDGLDQKGLLALNEIASAIMKHLELIQMQHNLHRAEEMVKGLGVFVEGKSAPMPQWVNDDGSGLESLSKRPTMSRTGTAETLSTVSGSRASVQESAHSKPITNGHSSSSKVFDEASTIPDDRKSSSTSDITAYSREGKMSTLDGTMTSESLAAAGTKQLFSRASSLIREALDLDGILFVDAFTRKSAADPVKSTPMSSESAHLEGIPDTPANNKSEWFDDGSPVPVAASIRANHDPVPKKPEPHRRSLTSELLGYSTHGLLTLLVIRLHPDMCHYLIPPSAGYCDAPETDQTRITESTNGATNTKRNLEAEDLWAKQLLEICPRARSIIFCPLWDPLRDQWFAGSLAWTSDPTKILQSADVTYLAAFGSCIMSEKSRLDALTADRAKADFISSVSHELRSPLHGVLATAEALQETSTGLAQDDMIRTITICGEVLLDTMDQILDYAKTSNSAKSSKLGQKLDSRPKNSSPLDLSVLVESVMEGVFAGHKYRKGALQSLDSYTSSKSPAQRIVTLQIDDSGKGMSKDYLKYQLFTPFAQEDQMAMGTGLGLSIVRQLVTDLRGTIDVQSDIGFGTTVEVTVPIELTPPEFPEPAALDDSKLVLETGRQCRGLTLCLVGFEYHGPDLGEDPTGILNASARRMLALKASLETMASTWFGMEVAAASSLSSAKGDILVGLHSKIELAEGHVQEQALVIFEDNTERDCLRGAQGVFYLSQPAGPQKMARILSLCLDYNAAVVDKENHHETSGSNETAASGQLPSGNATLLEKVPTHVQTDRHSTDGLENGPGEIDKSKYLPPSIPLFPEPRQEQAKAPAANARTLTLPYHKSLATRLQRNKVLLVEDNAINMKILVQYMQKSKREYTTAANGLEALEIFQAEPLSFGIILMDLSMPIMDGLTSSRHIRMHELENMLPRTRIVALTCFSSTEYQRAAELNGVDMFLIKPVPMKTLKPILDLDPGFFPKG</sequence>
<evidence type="ECO:0000259" key="9">
    <source>
        <dbReference type="PROSITE" id="PS50110"/>
    </source>
</evidence>
<dbReference type="Pfam" id="PF00072">
    <property type="entry name" value="Response_reg"/>
    <property type="match status" value="1"/>
</dbReference>
<evidence type="ECO:0000256" key="7">
    <source>
        <dbReference type="SAM" id="MobiDB-lite"/>
    </source>
</evidence>
<dbReference type="InterPro" id="IPR003594">
    <property type="entry name" value="HATPase_dom"/>
</dbReference>
<dbReference type="InterPro" id="IPR004358">
    <property type="entry name" value="Sig_transdc_His_kin-like_C"/>
</dbReference>
<feature type="domain" description="Response regulatory" evidence="9">
    <location>
        <begin position="1049"/>
        <end position="1170"/>
    </location>
</feature>
<dbReference type="GO" id="GO:0009927">
    <property type="term" value="F:histidine phosphotransfer kinase activity"/>
    <property type="evidence" value="ECO:0007669"/>
    <property type="project" value="TreeGrafter"/>
</dbReference>
<keyword evidence="4" id="KW-0808">Transferase</keyword>
<dbReference type="SMART" id="SM00448">
    <property type="entry name" value="REC"/>
    <property type="match status" value="1"/>
</dbReference>
<dbReference type="Pfam" id="PF00512">
    <property type="entry name" value="HisKA"/>
    <property type="match status" value="1"/>
</dbReference>
<evidence type="ECO:0000256" key="4">
    <source>
        <dbReference type="ARBA" id="ARBA00022679"/>
    </source>
</evidence>